<gene>
    <name evidence="4" type="ORF">UFOVP1307_131</name>
    <name evidence="2" type="ORF">UFOVP651_215</name>
    <name evidence="3" type="ORF">UFOVP902_71</name>
</gene>
<evidence type="ECO:0000313" key="2">
    <source>
        <dbReference type="EMBL" id="CAB4155320.1"/>
    </source>
</evidence>
<dbReference type="EMBL" id="LR796859">
    <property type="protein sequence ID" value="CAB4170631.1"/>
    <property type="molecule type" value="Genomic_DNA"/>
</dbReference>
<evidence type="ECO:0000313" key="3">
    <source>
        <dbReference type="EMBL" id="CAB4170631.1"/>
    </source>
</evidence>
<reference evidence="4" key="1">
    <citation type="submission" date="2020-05" db="EMBL/GenBank/DDBJ databases">
        <authorList>
            <person name="Chiriac C."/>
            <person name="Salcher M."/>
            <person name="Ghai R."/>
            <person name="Kavagutti S V."/>
        </authorList>
    </citation>
    <scope>NUCLEOTIDE SEQUENCE</scope>
</reference>
<dbReference type="SUPFAM" id="SSF56784">
    <property type="entry name" value="HAD-like"/>
    <property type="match status" value="1"/>
</dbReference>
<sequence>MKDIVIFDLDGTLALIDERRALAAKPNGKINWKIFFAPENIALDKPNMPVMSAFHGFARQGFDVVIFSGRDEISRDETIAWLDGYEIRPDALKMRPQGSFTPDDILKKQWLDELGADRVFCVFDDRDKVVKMWRDNGLTCFQVAPGNF</sequence>
<accession>A0A6J5RXX0</accession>
<dbReference type="InterPro" id="IPR056782">
    <property type="entry name" value="HAD_PNKP"/>
</dbReference>
<evidence type="ECO:0000313" key="4">
    <source>
        <dbReference type="EMBL" id="CAB4198521.1"/>
    </source>
</evidence>
<name>A0A6J5RXX0_9CAUD</name>
<dbReference type="InterPro" id="IPR036412">
    <property type="entry name" value="HAD-like_sf"/>
</dbReference>
<protein>
    <recommendedName>
        <fullName evidence="1">Polynucleotide kinase PNKP phosphatase domain-containing protein</fullName>
    </recommendedName>
</protein>
<dbReference type="InterPro" id="IPR023214">
    <property type="entry name" value="HAD_sf"/>
</dbReference>
<feature type="domain" description="Polynucleotide kinase PNKP phosphatase" evidence="1">
    <location>
        <begin position="3"/>
        <end position="148"/>
    </location>
</feature>
<dbReference type="Pfam" id="PF25109">
    <property type="entry name" value="HAD_PNKP"/>
    <property type="match status" value="1"/>
</dbReference>
<evidence type="ECO:0000259" key="1">
    <source>
        <dbReference type="Pfam" id="PF25109"/>
    </source>
</evidence>
<organism evidence="4">
    <name type="scientific">uncultured Caudovirales phage</name>
    <dbReference type="NCBI Taxonomy" id="2100421"/>
    <lineage>
        <taxon>Viruses</taxon>
        <taxon>Duplodnaviria</taxon>
        <taxon>Heunggongvirae</taxon>
        <taxon>Uroviricota</taxon>
        <taxon>Caudoviricetes</taxon>
        <taxon>Peduoviridae</taxon>
        <taxon>Maltschvirus</taxon>
        <taxon>Maltschvirus maltsch</taxon>
    </lineage>
</organism>
<dbReference type="Gene3D" id="3.40.50.1000">
    <property type="entry name" value="HAD superfamily/HAD-like"/>
    <property type="match status" value="1"/>
</dbReference>
<dbReference type="EMBL" id="LR796625">
    <property type="protein sequence ID" value="CAB4155320.1"/>
    <property type="molecule type" value="Genomic_DNA"/>
</dbReference>
<proteinExistence type="predicted"/>
<dbReference type="EMBL" id="LR797270">
    <property type="protein sequence ID" value="CAB4198521.1"/>
    <property type="molecule type" value="Genomic_DNA"/>
</dbReference>